<feature type="region of interest" description="Disordered" evidence="1">
    <location>
        <begin position="816"/>
        <end position="854"/>
    </location>
</feature>
<feature type="region of interest" description="Disordered" evidence="1">
    <location>
        <begin position="1438"/>
        <end position="1493"/>
    </location>
</feature>
<dbReference type="EMBL" id="KB742845">
    <property type="protein sequence ID" value="EOB03652.1"/>
    <property type="molecule type" value="Genomic_DNA"/>
</dbReference>
<feature type="region of interest" description="Disordered" evidence="1">
    <location>
        <begin position="28"/>
        <end position="79"/>
    </location>
</feature>
<feature type="region of interest" description="Disordered" evidence="1">
    <location>
        <begin position="1096"/>
        <end position="1119"/>
    </location>
</feature>
<feature type="compositionally biased region" description="Polar residues" evidence="1">
    <location>
        <begin position="1214"/>
        <end position="1225"/>
    </location>
</feature>
<keyword evidence="3" id="KW-1185">Reference proteome</keyword>
<feature type="compositionally biased region" description="Polar residues" evidence="1">
    <location>
        <begin position="47"/>
        <end position="63"/>
    </location>
</feature>
<feature type="compositionally biased region" description="Polar residues" evidence="1">
    <location>
        <begin position="1268"/>
        <end position="1288"/>
    </location>
</feature>
<name>R0K1Z2_ANAPL</name>
<gene>
    <name evidence="2" type="ORF">Anapl_02458</name>
</gene>
<protein>
    <submittedName>
        <fullName evidence="2">Uncharacterized protein</fullName>
    </submittedName>
</protein>
<evidence type="ECO:0000313" key="2">
    <source>
        <dbReference type="EMBL" id="EOB03652.1"/>
    </source>
</evidence>
<organism evidence="2 3">
    <name type="scientific">Anas platyrhynchos</name>
    <name type="common">Mallard</name>
    <name type="synonym">Anas boschas</name>
    <dbReference type="NCBI Taxonomy" id="8839"/>
    <lineage>
        <taxon>Eukaryota</taxon>
        <taxon>Metazoa</taxon>
        <taxon>Chordata</taxon>
        <taxon>Craniata</taxon>
        <taxon>Vertebrata</taxon>
        <taxon>Euteleostomi</taxon>
        <taxon>Archelosauria</taxon>
        <taxon>Archosauria</taxon>
        <taxon>Dinosauria</taxon>
        <taxon>Saurischia</taxon>
        <taxon>Theropoda</taxon>
        <taxon>Coelurosauria</taxon>
        <taxon>Aves</taxon>
        <taxon>Neognathae</taxon>
        <taxon>Galloanserae</taxon>
        <taxon>Anseriformes</taxon>
        <taxon>Anatidae</taxon>
        <taxon>Anatinae</taxon>
        <taxon>Anas</taxon>
    </lineage>
</organism>
<evidence type="ECO:0000313" key="3">
    <source>
        <dbReference type="Proteomes" id="UP000296049"/>
    </source>
</evidence>
<evidence type="ECO:0000256" key="1">
    <source>
        <dbReference type="SAM" id="MobiDB-lite"/>
    </source>
</evidence>
<reference evidence="3" key="1">
    <citation type="journal article" date="2013" name="Nat. Genet.">
        <title>The duck genome and transcriptome provide insight into an avian influenza virus reservoir species.</title>
        <authorList>
            <person name="Huang Y."/>
            <person name="Li Y."/>
            <person name="Burt D.W."/>
            <person name="Chen H."/>
            <person name="Zhang Y."/>
            <person name="Qian W."/>
            <person name="Kim H."/>
            <person name="Gan S."/>
            <person name="Zhao Y."/>
            <person name="Li J."/>
            <person name="Yi K."/>
            <person name="Feng H."/>
            <person name="Zhu P."/>
            <person name="Li B."/>
            <person name="Liu Q."/>
            <person name="Fairley S."/>
            <person name="Magor K.E."/>
            <person name="Du Z."/>
            <person name="Hu X."/>
            <person name="Goodman L."/>
            <person name="Tafer H."/>
            <person name="Vignal A."/>
            <person name="Lee T."/>
            <person name="Kim K.W."/>
            <person name="Sheng Z."/>
            <person name="An Y."/>
            <person name="Searle S."/>
            <person name="Herrero J."/>
            <person name="Groenen M.A."/>
            <person name="Crooijmans R.P."/>
            <person name="Faraut T."/>
            <person name="Cai Q."/>
            <person name="Webster R.G."/>
            <person name="Aldridge J.R."/>
            <person name="Warren W.C."/>
            <person name="Bartschat S."/>
            <person name="Kehr S."/>
            <person name="Marz M."/>
            <person name="Stadler P.F."/>
            <person name="Smith J."/>
            <person name="Kraus R.H."/>
            <person name="Zhao Y."/>
            <person name="Ren L."/>
            <person name="Fei J."/>
            <person name="Morisson M."/>
            <person name="Kaiser P."/>
            <person name="Griffin D.K."/>
            <person name="Rao M."/>
            <person name="Pitel F."/>
            <person name="Wang J."/>
            <person name="Li N."/>
        </authorList>
    </citation>
    <scope>NUCLEOTIDE SEQUENCE [LARGE SCALE GENOMIC DNA]</scope>
</reference>
<feature type="compositionally biased region" description="Basic and acidic residues" evidence="1">
    <location>
        <begin position="821"/>
        <end position="833"/>
    </location>
</feature>
<feature type="region of interest" description="Disordered" evidence="1">
    <location>
        <begin position="1268"/>
        <end position="1296"/>
    </location>
</feature>
<sequence length="1493" mass="165164">MLTIHDNSRQTFKRLLKKACLLSSRAISGTEGTTPEGADEKGLRGRNSFTEESGNWQPDSSVSDIHKLPPYKARPQHWGLDPRKGEVIFLEGQYNKREEPPHTPLSHKAQQQTILWLFGEGTELRHLLSRAHSTLLTHATHLHTWPRGYEFHNSSAELPSGAMKYDRKPTAWTCCTPRTHTSRRAGQAIKESTQHSCLEPRGTYRRARVYSIKPEEDQSRTEPTPELRLDLHKKASASQESLVRFLTSGLMQVPADSLEGLKEENKPLIQTLQLQNTAGKYLSHTLHLSRKTRNQATSKQDKTSSAETKWLLARSLFSLGVVQKYGVMIKPCCYQEFKTANQPGFEFDEAYEPAQLLVTACQPAEQGSTRLSIRPSIRPGGMMDPIQTKSPSWKRKSLPADKAVCSARPDSSHQGHQPGGHEAANFKLEKGNSEQTTNPPKTTKKKKPSQPSQRWFRIKEAQNREACTHAMCCFETQEPGSKMDNARKYHLAWSTIPAAVHENLLPTCIHQMTPTTAHIQPLPQTHTGMHIYAYTPKDTSSFPRAWCGANICMLSGRNTVHWPPGAGCLHIYSGIANNAESKEEKKPDKIKACYQEGQLLPTQEDSRSDWVRREDSKRHLSDTQSAKFHPLSGLVSAKNTFKCSAESDTTGHWGLSEALQASWLRRGMEQTGSDFCPKASVSYRSGCQLGRMSRQQSRRLKPNLIPTPIVLVRIQPYSLHIPGLRQPYINCVTAFHVTSGLNQAVTLIKVLVHIIQNLLPQQKPGKLLSSQTGLESKVTHQDCTRAVPESMDVAMQSSLVWHKKVAAQTMAPVLSHRGKKTRGERETEAERTWGKQRSTQPEGTPRSPDDTCTSPPYLRARALYLAAGSAEKNVPPCTRRSLGKRGESVGSTVVYGYWHTGGRSIALPALKSMRALASNLYVPQPLVHADKGGSWRTSTAPVKEVASMCKKPNYNANKTQTAPCRASKSLESPSIVFGTSNREERIILCLGNRDQGLPDSHRRTCWALTCSTKSLLAATIRIHKNRKALQSETPACEELHVHFTHNTGMAEGGGISTPQLQLLFERKEVSPVHASMPHELHDCEAMFEVNVEPRASELPKHQTTTTIHSEETSPEPASHKTDVCVVPLHSLMLRAPEGSQGVGQHCPLPNSQAPACTNQLPLQSGQQKGKVPIYQIKGFTPWGRNDKAIHKAGPELLQFAYRITKRLRRPQIVTARSPQSLNNNKPRPRGSTGCVSTLMSSFWLAHLNFPEHPLEPLSSHVATSFNNGQALNTTKPPSCSVVNTGSSRPDSKPDESKVYGTKAFLMTSDEGGFLVSLSCDMPHALTPPGFIQSDQRLQQPKALWAHVHAGQGPLSCDRDVAGAVAAGREPAVCDLAAMLNTPPRILFNLPLKNPTYSADSSSRQIHTPKKLPFAPPVTGLTLLTELHQLLAARSTTVTTSKYTSSKDKPCHQHKHSVGQGSTSSRTVYQAMGSSSWQNRPKNLFTRTNALAQS</sequence>
<dbReference type="Proteomes" id="UP000296049">
    <property type="component" value="Unassembled WGS sequence"/>
</dbReference>
<feature type="region of interest" description="Disordered" evidence="1">
    <location>
        <begin position="1210"/>
        <end position="1232"/>
    </location>
</feature>
<feature type="compositionally biased region" description="Polar residues" evidence="1">
    <location>
        <begin position="1458"/>
        <end position="1493"/>
    </location>
</feature>
<accession>R0K1Z2</accession>
<proteinExistence type="predicted"/>
<feature type="region of interest" description="Disordered" evidence="1">
    <location>
        <begin position="364"/>
        <end position="454"/>
    </location>
</feature>